<comment type="caution">
    <text evidence="3">The sequence shown here is derived from an EMBL/GenBank/DDBJ whole genome shotgun (WGS) entry which is preliminary data.</text>
</comment>
<feature type="compositionally biased region" description="Gly residues" evidence="1">
    <location>
        <begin position="30"/>
        <end position="44"/>
    </location>
</feature>
<evidence type="ECO:0000256" key="2">
    <source>
        <dbReference type="SAM" id="SignalP"/>
    </source>
</evidence>
<feature type="signal peptide" evidence="2">
    <location>
        <begin position="1"/>
        <end position="17"/>
    </location>
</feature>
<dbReference type="AlphaFoldDB" id="A0AA39XJU4"/>
<evidence type="ECO:0000313" key="4">
    <source>
        <dbReference type="Proteomes" id="UP001174934"/>
    </source>
</evidence>
<proteinExistence type="predicted"/>
<feature type="chain" id="PRO_5041347358" description="Secreted protein" evidence="2">
    <location>
        <begin position="18"/>
        <end position="70"/>
    </location>
</feature>
<protein>
    <recommendedName>
        <fullName evidence="5">Secreted protein</fullName>
    </recommendedName>
</protein>
<gene>
    <name evidence="3" type="ORF">B0T17DRAFT_516055</name>
</gene>
<name>A0AA39XJU4_9PEZI</name>
<feature type="region of interest" description="Disordered" evidence="1">
    <location>
        <begin position="30"/>
        <end position="70"/>
    </location>
</feature>
<dbReference type="EMBL" id="JAULSR010000001">
    <property type="protein sequence ID" value="KAK0635357.1"/>
    <property type="molecule type" value="Genomic_DNA"/>
</dbReference>
<organism evidence="3 4">
    <name type="scientific">Bombardia bombarda</name>
    <dbReference type="NCBI Taxonomy" id="252184"/>
    <lineage>
        <taxon>Eukaryota</taxon>
        <taxon>Fungi</taxon>
        <taxon>Dikarya</taxon>
        <taxon>Ascomycota</taxon>
        <taxon>Pezizomycotina</taxon>
        <taxon>Sordariomycetes</taxon>
        <taxon>Sordariomycetidae</taxon>
        <taxon>Sordariales</taxon>
        <taxon>Lasiosphaeriaceae</taxon>
        <taxon>Bombardia</taxon>
    </lineage>
</organism>
<sequence length="70" mass="7040">MMEFSLLVLVCWSDATTGPLMEFLLEASARGGGGGGSSSGGGRAGAPAPETGPRYDWARPGLALPTSAEL</sequence>
<keyword evidence="2" id="KW-0732">Signal</keyword>
<keyword evidence="4" id="KW-1185">Reference proteome</keyword>
<evidence type="ECO:0008006" key="5">
    <source>
        <dbReference type="Google" id="ProtNLM"/>
    </source>
</evidence>
<evidence type="ECO:0000256" key="1">
    <source>
        <dbReference type="SAM" id="MobiDB-lite"/>
    </source>
</evidence>
<accession>A0AA39XJU4</accession>
<reference evidence="3" key="1">
    <citation type="submission" date="2023-06" db="EMBL/GenBank/DDBJ databases">
        <title>Genome-scale phylogeny and comparative genomics of the fungal order Sordariales.</title>
        <authorList>
            <consortium name="Lawrence Berkeley National Laboratory"/>
            <person name="Hensen N."/>
            <person name="Bonometti L."/>
            <person name="Westerberg I."/>
            <person name="Brannstrom I.O."/>
            <person name="Guillou S."/>
            <person name="Cros-Aarteil S."/>
            <person name="Calhoun S."/>
            <person name="Haridas S."/>
            <person name="Kuo A."/>
            <person name="Mondo S."/>
            <person name="Pangilinan J."/>
            <person name="Riley R."/>
            <person name="LaButti K."/>
            <person name="Andreopoulos B."/>
            <person name="Lipzen A."/>
            <person name="Chen C."/>
            <person name="Yanf M."/>
            <person name="Daum C."/>
            <person name="Ng V."/>
            <person name="Clum A."/>
            <person name="Steindorff A."/>
            <person name="Ohm R."/>
            <person name="Martin F."/>
            <person name="Silar P."/>
            <person name="Natvig D."/>
            <person name="Lalanne C."/>
            <person name="Gautier V."/>
            <person name="Ament-velasquez S.L."/>
            <person name="Kruys A."/>
            <person name="Hutchinson M.I."/>
            <person name="Powell A.J."/>
            <person name="Barry K."/>
            <person name="Miller A.N."/>
            <person name="Grigoriev I.V."/>
            <person name="Debuchy R."/>
            <person name="Gladieux P."/>
            <person name="Thoren M.H."/>
            <person name="Johannesson H."/>
        </authorList>
    </citation>
    <scope>NUCLEOTIDE SEQUENCE</scope>
    <source>
        <strain evidence="3">SMH3391-2</strain>
    </source>
</reference>
<dbReference type="Proteomes" id="UP001174934">
    <property type="component" value="Unassembled WGS sequence"/>
</dbReference>
<evidence type="ECO:0000313" key="3">
    <source>
        <dbReference type="EMBL" id="KAK0635357.1"/>
    </source>
</evidence>